<organism evidence="1 2">
    <name type="scientific">Paenibacillus pinisoli</name>
    <dbReference type="NCBI Taxonomy" id="1276110"/>
    <lineage>
        <taxon>Bacteria</taxon>
        <taxon>Bacillati</taxon>
        <taxon>Bacillota</taxon>
        <taxon>Bacilli</taxon>
        <taxon>Bacillales</taxon>
        <taxon>Paenibacillaceae</taxon>
        <taxon>Paenibacillus</taxon>
    </lineage>
</organism>
<sequence length="140" mass="15820">MKNGHVLVAASTEAGRNFIRLLLYRQVPVAALTNNKREERLLQGIGVKEIMRVDTLFNKTEIRPAFPVDRVFIFEVSLPLTCAYLQVVSRWCCRSVTVVTTMWHPQVIYKKLGASIVLLTQTGEVGFLLDPQFNDRGGMP</sequence>
<evidence type="ECO:0000313" key="1">
    <source>
        <dbReference type="EMBL" id="RJX37470.1"/>
    </source>
</evidence>
<dbReference type="OrthoDB" id="2614999at2"/>
<dbReference type="Proteomes" id="UP000267798">
    <property type="component" value="Unassembled WGS sequence"/>
</dbReference>
<accession>A0A3A6PC53</accession>
<keyword evidence="2" id="KW-1185">Reference proteome</keyword>
<dbReference type="EMBL" id="QXQB01000005">
    <property type="protein sequence ID" value="RJX37470.1"/>
    <property type="molecule type" value="Genomic_DNA"/>
</dbReference>
<dbReference type="RefSeq" id="WP_120113394.1">
    <property type="nucleotide sequence ID" value="NZ_QXQB01000005.1"/>
</dbReference>
<comment type="caution">
    <text evidence="1">The sequence shown here is derived from an EMBL/GenBank/DDBJ whole genome shotgun (WGS) entry which is preliminary data.</text>
</comment>
<protein>
    <submittedName>
        <fullName evidence="1">Uncharacterized protein</fullName>
    </submittedName>
</protein>
<proteinExistence type="predicted"/>
<reference evidence="1 2" key="1">
    <citation type="submission" date="2018-09" db="EMBL/GenBank/DDBJ databases">
        <title>Paenibacillus aracenensis nov. sp. isolated from a cave in southern Spain.</title>
        <authorList>
            <person name="Jurado V."/>
            <person name="Gutierrez-Patricio S."/>
            <person name="Gonzalez-Pimentel J.L."/>
            <person name="Miller A.Z."/>
            <person name="Laiz L."/>
            <person name="Saiz-Jimenez C."/>
        </authorList>
    </citation>
    <scope>NUCLEOTIDE SEQUENCE [LARGE SCALE GENOMIC DNA]</scope>
    <source>
        <strain evidence="1 2">JCM 19203</strain>
    </source>
</reference>
<gene>
    <name evidence="1" type="ORF">D3P09_21010</name>
</gene>
<dbReference type="AlphaFoldDB" id="A0A3A6PC53"/>
<evidence type="ECO:0000313" key="2">
    <source>
        <dbReference type="Proteomes" id="UP000267798"/>
    </source>
</evidence>
<name>A0A3A6PC53_9BACL</name>